<proteinExistence type="predicted"/>
<name>A0A379LZ43_9NOCA</name>
<dbReference type="Proteomes" id="UP000254569">
    <property type="component" value="Unassembled WGS sequence"/>
</dbReference>
<evidence type="ECO:0000313" key="2">
    <source>
        <dbReference type="Proteomes" id="UP000254569"/>
    </source>
</evidence>
<dbReference type="AlphaFoldDB" id="A0A379LZ43"/>
<evidence type="ECO:0000313" key="1">
    <source>
        <dbReference type="EMBL" id="SUE15320.1"/>
    </source>
</evidence>
<keyword evidence="2" id="KW-1185">Reference proteome</keyword>
<reference evidence="1 2" key="1">
    <citation type="submission" date="2018-06" db="EMBL/GenBank/DDBJ databases">
        <authorList>
            <consortium name="Pathogen Informatics"/>
            <person name="Doyle S."/>
        </authorList>
    </citation>
    <scope>NUCLEOTIDE SEQUENCE [LARGE SCALE GENOMIC DNA]</scope>
    <source>
        <strain evidence="1 2">NCTC13296</strain>
    </source>
</reference>
<organism evidence="1 2">
    <name type="scientific">Rhodococcus gordoniae</name>
    <dbReference type="NCBI Taxonomy" id="223392"/>
    <lineage>
        <taxon>Bacteria</taxon>
        <taxon>Bacillati</taxon>
        <taxon>Actinomycetota</taxon>
        <taxon>Actinomycetes</taxon>
        <taxon>Mycobacteriales</taxon>
        <taxon>Nocardiaceae</taxon>
        <taxon>Rhodococcus</taxon>
    </lineage>
</organism>
<protein>
    <submittedName>
        <fullName evidence="1">Uncharacterized protein</fullName>
    </submittedName>
</protein>
<accession>A0A379LZ43</accession>
<sequence length="84" mass="9084">MEGLQRITAAPTDGGAERAEVVDALGVSRRRLRTDRTTQGADENVGALRAAVVSYLAETERPADLRSLQASMTRCVMDASAFFR</sequence>
<dbReference type="EMBL" id="UGVI01000001">
    <property type="protein sequence ID" value="SUE15320.1"/>
    <property type="molecule type" value="Genomic_DNA"/>
</dbReference>
<gene>
    <name evidence="1" type="ORF">NCTC13296_02182</name>
</gene>